<dbReference type="Gramene" id="TKW26817">
    <property type="protein sequence ID" value="TKW26817"/>
    <property type="gene ID" value="SEVIR_3G216366v2"/>
</dbReference>
<evidence type="ECO:0000313" key="3">
    <source>
        <dbReference type="Proteomes" id="UP000298652"/>
    </source>
</evidence>
<protein>
    <submittedName>
        <fullName evidence="2">Uncharacterized protein</fullName>
    </submittedName>
</protein>
<accession>A0A4U6VQE4</accession>
<name>A0A4U6VQE4_SETVI</name>
<feature type="compositionally biased region" description="Basic residues" evidence="1">
    <location>
        <begin position="1"/>
        <end position="11"/>
    </location>
</feature>
<dbReference type="EMBL" id="CM016554">
    <property type="protein sequence ID" value="TKW26817.1"/>
    <property type="molecule type" value="Genomic_DNA"/>
</dbReference>
<dbReference type="AlphaFoldDB" id="A0A4U6VQE4"/>
<keyword evidence="3" id="KW-1185">Reference proteome</keyword>
<reference evidence="2" key="1">
    <citation type="submission" date="2019-03" db="EMBL/GenBank/DDBJ databases">
        <title>WGS assembly of Setaria viridis.</title>
        <authorList>
            <person name="Huang P."/>
            <person name="Jenkins J."/>
            <person name="Grimwood J."/>
            <person name="Barry K."/>
            <person name="Healey A."/>
            <person name="Mamidi S."/>
            <person name="Sreedasyam A."/>
            <person name="Shu S."/>
            <person name="Feldman M."/>
            <person name="Wu J."/>
            <person name="Yu Y."/>
            <person name="Chen C."/>
            <person name="Johnson J."/>
            <person name="Rokhsar D."/>
            <person name="Baxter I."/>
            <person name="Schmutz J."/>
            <person name="Brutnell T."/>
            <person name="Kellogg E."/>
        </authorList>
    </citation>
    <scope>NUCLEOTIDE SEQUENCE [LARGE SCALE GENOMIC DNA]</scope>
</reference>
<feature type="region of interest" description="Disordered" evidence="1">
    <location>
        <begin position="1"/>
        <end position="32"/>
    </location>
</feature>
<evidence type="ECO:0000256" key="1">
    <source>
        <dbReference type="SAM" id="MobiDB-lite"/>
    </source>
</evidence>
<evidence type="ECO:0000313" key="2">
    <source>
        <dbReference type="EMBL" id="TKW26817.1"/>
    </source>
</evidence>
<dbReference type="Proteomes" id="UP000298652">
    <property type="component" value="Chromosome 3"/>
</dbReference>
<proteinExistence type="predicted"/>
<organism evidence="2 3">
    <name type="scientific">Setaria viridis</name>
    <name type="common">Green bristlegrass</name>
    <name type="synonym">Setaria italica subsp. viridis</name>
    <dbReference type="NCBI Taxonomy" id="4556"/>
    <lineage>
        <taxon>Eukaryota</taxon>
        <taxon>Viridiplantae</taxon>
        <taxon>Streptophyta</taxon>
        <taxon>Embryophyta</taxon>
        <taxon>Tracheophyta</taxon>
        <taxon>Spermatophyta</taxon>
        <taxon>Magnoliopsida</taxon>
        <taxon>Liliopsida</taxon>
        <taxon>Poales</taxon>
        <taxon>Poaceae</taxon>
        <taxon>PACMAD clade</taxon>
        <taxon>Panicoideae</taxon>
        <taxon>Panicodae</taxon>
        <taxon>Paniceae</taxon>
        <taxon>Cenchrinae</taxon>
        <taxon>Setaria</taxon>
    </lineage>
</organism>
<sequence length="101" mass="11065">MRSGARWRARRAATLGDGRPGKRGRWMQAPGGVRRRVRRAVAREQQMWSVSAAAARRVDAQARGMGRRRGVLAGERARSLKICGGGRRAQHNSSQGVTANC</sequence>
<gene>
    <name evidence="2" type="ORF">SEVIR_3G216366v2</name>
</gene>